<dbReference type="Gene3D" id="1.25.40.20">
    <property type="entry name" value="Ankyrin repeat-containing domain"/>
    <property type="match status" value="1"/>
</dbReference>
<keyword evidence="11 14" id="KW-0040">ANK repeat</keyword>
<proteinExistence type="inferred from homology"/>
<protein>
    <recommendedName>
        <fullName evidence="4">Tonsoku-like protein</fullName>
    </recommendedName>
</protein>
<dbReference type="PROSITE" id="PS50088">
    <property type="entry name" value="ANK_REPEAT"/>
    <property type="match status" value="3"/>
</dbReference>
<keyword evidence="10" id="KW-0156">Chromatin regulator</keyword>
<keyword evidence="6" id="KW-0433">Leucine-rich repeat</keyword>
<dbReference type="InterPro" id="IPR001611">
    <property type="entry name" value="Leu-rich_rpt"/>
</dbReference>
<sequence>MKNDLKEIKDLLAEKERAKAKGDFREAANICNVLGRLYLGKEHYHEALKQHEEEAELSEILGDREGEGVAHRKIGEVHLLLGNDQQALQHQLTHLELSEKVGSDVEKQRALATLGNTYLTLAQRAAHIDPGIVERHLKKAKDSFQESNKALSKYVNQFLVALYHPELKGSVTDREWHQMKCRLLLNFGIVEEMSKNLEQSVHFLREAVDISSEYLLNEDCFRSRYNLATVYKKLGEHEPAHEQVEEAVRLGRGLGDHDSLCDALILEAHVLVCCHEYRAAKKPLLSARKLRLSPQKREALEKQLKAAVKLYRADSELFSLEREMRKERRAIYEKMADLCCTLECYPIAVELYMKVLELLSEKEDKAPIYVSLALTYKDDGQLDKAAEFYEKELRCHMNNPAEACRTLLNLSICKEKDGYAAIRPLYEEAVKRAEAAKDVKLKVRALENLSVVQENFRLSEEARKTRTEANNLRQEHGIESSEEDEEADQEIEDDSDVELSASDLEEEQEVMPRATERQAARKQKSLMQPVDDYGNTQLHKACQDGNLAQVENLLNQGHKVNVRDKAGWLPLHDSAWKGHAEIVKLLLDKGAWMNDRGGRDCDGRTPLHEASRWGQLDVVRILLDRGASVTVQDVNGDRALDCLRAWREEKGPVDAELNECVALESCMIDLMQKAGCDSSELTKSPEVTGIAVVGEAGPSGRGGRSLRCGVTADEDMRAGLHRDRRSRMHNKVGVSLYREAIRNVKSMATRNRQKSRVWDLSRMQKQEGRHASRSQLRNEEDEPPSDWLVPDEEEIPVVSPSIRRGKDHSDATVLSHAPLQLPFSIISAPLQFPKKELKVKLYETEIKVVVLQGENPTCSWLSQNLNELLLKTHGNSLEFEVELTDKGGNALEEMQTIRGLLDRGVQICAALRPAASMVLPLKEIYKFLTHFFWEVPSVTLMERLDASGMSGCLDVSGIPLAGKPIRPLTTSLHWAPHLTGLCLAKTPVWDMVALEEWRDVIGRLRELNFLDLHCCGLVPFHIETLLTPMVNTLEEVDLGYNALGEEGSDLVTNLLTCNGHLRILRLIDCDLGPEFFSSRLCAALRGTPLKELDVSWNPIEEEGLRRLVNSCNPDALTRLIASNVLPNPPLLSPILCLKLTSLVHLDLSHNRVKSSMVLAHQSVSLVL</sequence>
<evidence type="ECO:0000256" key="5">
    <source>
        <dbReference type="ARBA" id="ARBA00022454"/>
    </source>
</evidence>
<keyword evidence="5" id="KW-0158">Chromosome</keyword>
<dbReference type="InterPro" id="IPR032675">
    <property type="entry name" value="LRR_dom_sf"/>
</dbReference>
<feature type="repeat" description="ANK" evidence="14">
    <location>
        <begin position="533"/>
        <end position="565"/>
    </location>
</feature>
<dbReference type="EMBL" id="CAJPEV010001328">
    <property type="protein sequence ID" value="CAG0892074.1"/>
    <property type="molecule type" value="Genomic_DNA"/>
</dbReference>
<dbReference type="SMART" id="SM00028">
    <property type="entry name" value="TPR"/>
    <property type="match status" value="6"/>
</dbReference>
<evidence type="ECO:0000256" key="3">
    <source>
        <dbReference type="ARBA" id="ARBA00010999"/>
    </source>
</evidence>
<dbReference type="PROSITE" id="PS50297">
    <property type="entry name" value="ANK_REP_REGION"/>
    <property type="match status" value="3"/>
</dbReference>
<evidence type="ECO:0000256" key="1">
    <source>
        <dbReference type="ARBA" id="ARBA00004123"/>
    </source>
</evidence>
<comment type="similarity">
    <text evidence="3">Belongs to the Tonsoku family.</text>
</comment>
<dbReference type="PROSITE" id="PS50005">
    <property type="entry name" value="TPR"/>
    <property type="match status" value="1"/>
</dbReference>
<feature type="compositionally biased region" description="Acidic residues" evidence="16">
    <location>
        <begin position="779"/>
        <end position="793"/>
    </location>
</feature>
<dbReference type="Gene3D" id="3.80.10.10">
    <property type="entry name" value="Ribonuclease Inhibitor"/>
    <property type="match status" value="1"/>
</dbReference>
<dbReference type="GO" id="GO:0000724">
    <property type="term" value="P:double-strand break repair via homologous recombination"/>
    <property type="evidence" value="ECO:0007669"/>
    <property type="project" value="TreeGrafter"/>
</dbReference>
<dbReference type="InterPro" id="IPR002110">
    <property type="entry name" value="Ankyrin_rpt"/>
</dbReference>
<evidence type="ECO:0000256" key="10">
    <source>
        <dbReference type="ARBA" id="ARBA00022853"/>
    </source>
</evidence>
<evidence type="ECO:0000256" key="2">
    <source>
        <dbReference type="ARBA" id="ARBA00004286"/>
    </source>
</evidence>
<evidence type="ECO:0000256" key="12">
    <source>
        <dbReference type="ARBA" id="ARBA00023204"/>
    </source>
</evidence>
<dbReference type="Pfam" id="PF12796">
    <property type="entry name" value="Ank_2"/>
    <property type="match status" value="1"/>
</dbReference>
<dbReference type="Proteomes" id="UP000677054">
    <property type="component" value="Unassembled WGS sequence"/>
</dbReference>
<evidence type="ECO:0000256" key="11">
    <source>
        <dbReference type="ARBA" id="ARBA00023043"/>
    </source>
</evidence>
<evidence type="ECO:0000313" key="17">
    <source>
        <dbReference type="EMBL" id="CAD7247077.1"/>
    </source>
</evidence>
<feature type="compositionally biased region" description="Basic and acidic residues" evidence="16">
    <location>
        <begin position="466"/>
        <end position="479"/>
    </location>
</feature>
<dbReference type="PANTHER" id="PTHR46358:SF1">
    <property type="entry name" value="TONSOKU-LIKE PROTEIN"/>
    <property type="match status" value="1"/>
</dbReference>
<dbReference type="SUPFAM" id="SSF48403">
    <property type="entry name" value="Ankyrin repeat"/>
    <property type="match status" value="1"/>
</dbReference>
<evidence type="ECO:0000256" key="4">
    <source>
        <dbReference type="ARBA" id="ARBA00017829"/>
    </source>
</evidence>
<dbReference type="OrthoDB" id="273147at2759"/>
<dbReference type="Pfam" id="PF13516">
    <property type="entry name" value="LRR_6"/>
    <property type="match status" value="1"/>
</dbReference>
<feature type="repeat" description="ANK" evidence="14">
    <location>
        <begin position="566"/>
        <end position="598"/>
    </location>
</feature>
<dbReference type="AlphaFoldDB" id="A0A7R8XC11"/>
<dbReference type="Gene3D" id="1.25.40.10">
    <property type="entry name" value="Tetratricopeptide repeat domain"/>
    <property type="match status" value="2"/>
</dbReference>
<dbReference type="InterPro" id="IPR011990">
    <property type="entry name" value="TPR-like_helical_dom_sf"/>
</dbReference>
<dbReference type="InterPro" id="IPR036770">
    <property type="entry name" value="Ankyrin_rpt-contain_sf"/>
</dbReference>
<comment type="subcellular location">
    <subcellularLocation>
        <location evidence="2">Chromosome</location>
    </subcellularLocation>
    <subcellularLocation>
        <location evidence="1">Nucleus</location>
    </subcellularLocation>
</comment>
<evidence type="ECO:0000256" key="15">
    <source>
        <dbReference type="PROSITE-ProRule" id="PRU00339"/>
    </source>
</evidence>
<evidence type="ECO:0000256" key="7">
    <source>
        <dbReference type="ARBA" id="ARBA00022737"/>
    </source>
</evidence>
<dbReference type="Pfam" id="PF13424">
    <property type="entry name" value="TPR_12"/>
    <property type="match status" value="1"/>
</dbReference>
<dbReference type="SUPFAM" id="SSF48452">
    <property type="entry name" value="TPR-like"/>
    <property type="match status" value="2"/>
</dbReference>
<gene>
    <name evidence="17" type="ORF">DSTB1V02_LOCUS6915</name>
</gene>
<accession>A0A7R8XC11</accession>
<keyword evidence="18" id="KW-1185">Reference proteome</keyword>
<feature type="region of interest" description="Disordered" evidence="16">
    <location>
        <begin position="748"/>
        <end position="793"/>
    </location>
</feature>
<dbReference type="InterPro" id="IPR019734">
    <property type="entry name" value="TPR_rpt"/>
</dbReference>
<keyword evidence="7" id="KW-0677">Repeat</keyword>
<dbReference type="GO" id="GO:0043596">
    <property type="term" value="C:nuclear replication fork"/>
    <property type="evidence" value="ECO:0007669"/>
    <property type="project" value="TreeGrafter"/>
</dbReference>
<evidence type="ECO:0000256" key="14">
    <source>
        <dbReference type="PROSITE-ProRule" id="PRU00023"/>
    </source>
</evidence>
<keyword evidence="9 15" id="KW-0802">TPR repeat</keyword>
<keyword evidence="13" id="KW-0539">Nucleus</keyword>
<evidence type="ECO:0000256" key="9">
    <source>
        <dbReference type="ARBA" id="ARBA00022803"/>
    </source>
</evidence>
<dbReference type="SMART" id="SM00248">
    <property type="entry name" value="ANK"/>
    <property type="match status" value="3"/>
</dbReference>
<dbReference type="Pfam" id="PF13181">
    <property type="entry name" value="TPR_8"/>
    <property type="match status" value="1"/>
</dbReference>
<evidence type="ECO:0000256" key="13">
    <source>
        <dbReference type="ARBA" id="ARBA00023242"/>
    </source>
</evidence>
<feature type="compositionally biased region" description="Acidic residues" evidence="16">
    <location>
        <begin position="480"/>
        <end position="509"/>
    </location>
</feature>
<evidence type="ECO:0000256" key="16">
    <source>
        <dbReference type="SAM" id="MobiDB-lite"/>
    </source>
</evidence>
<dbReference type="SUPFAM" id="SSF52047">
    <property type="entry name" value="RNI-like"/>
    <property type="match status" value="1"/>
</dbReference>
<feature type="compositionally biased region" description="Basic and acidic residues" evidence="16">
    <location>
        <begin position="756"/>
        <end position="770"/>
    </location>
</feature>
<dbReference type="InterPro" id="IPR052311">
    <property type="entry name" value="MMS22L-TONSL_complex_comp"/>
</dbReference>
<feature type="repeat" description="ANK" evidence="14">
    <location>
        <begin position="602"/>
        <end position="634"/>
    </location>
</feature>
<feature type="repeat" description="TPR" evidence="15">
    <location>
        <begin position="366"/>
        <end position="399"/>
    </location>
</feature>
<evidence type="ECO:0000256" key="6">
    <source>
        <dbReference type="ARBA" id="ARBA00022614"/>
    </source>
</evidence>
<organism evidence="17">
    <name type="scientific">Darwinula stevensoni</name>
    <dbReference type="NCBI Taxonomy" id="69355"/>
    <lineage>
        <taxon>Eukaryota</taxon>
        <taxon>Metazoa</taxon>
        <taxon>Ecdysozoa</taxon>
        <taxon>Arthropoda</taxon>
        <taxon>Crustacea</taxon>
        <taxon>Oligostraca</taxon>
        <taxon>Ostracoda</taxon>
        <taxon>Podocopa</taxon>
        <taxon>Podocopida</taxon>
        <taxon>Darwinulocopina</taxon>
        <taxon>Darwinuloidea</taxon>
        <taxon>Darwinulidae</taxon>
        <taxon>Darwinula</taxon>
    </lineage>
</organism>
<dbReference type="PANTHER" id="PTHR46358">
    <property type="entry name" value="TONSOKU-LIKE PROTEIN"/>
    <property type="match status" value="1"/>
</dbReference>
<name>A0A7R8XC11_9CRUS</name>
<dbReference type="EMBL" id="LR900845">
    <property type="protein sequence ID" value="CAD7247077.1"/>
    <property type="molecule type" value="Genomic_DNA"/>
</dbReference>
<keyword evidence="8" id="KW-0227">DNA damage</keyword>
<dbReference type="GO" id="GO:0006325">
    <property type="term" value="P:chromatin organization"/>
    <property type="evidence" value="ECO:0007669"/>
    <property type="project" value="UniProtKB-KW"/>
</dbReference>
<keyword evidence="12" id="KW-0234">DNA repair</keyword>
<dbReference type="PROSITE" id="PS51450">
    <property type="entry name" value="LRR"/>
    <property type="match status" value="1"/>
</dbReference>
<reference evidence="17" key="1">
    <citation type="submission" date="2020-11" db="EMBL/GenBank/DDBJ databases">
        <authorList>
            <person name="Tran Van P."/>
        </authorList>
    </citation>
    <scope>NUCLEOTIDE SEQUENCE</scope>
</reference>
<feature type="region of interest" description="Disordered" evidence="16">
    <location>
        <begin position="466"/>
        <end position="525"/>
    </location>
</feature>
<dbReference type="GO" id="GO:0031297">
    <property type="term" value="P:replication fork processing"/>
    <property type="evidence" value="ECO:0007669"/>
    <property type="project" value="TreeGrafter"/>
</dbReference>
<evidence type="ECO:0000313" key="18">
    <source>
        <dbReference type="Proteomes" id="UP000677054"/>
    </source>
</evidence>
<evidence type="ECO:0000256" key="8">
    <source>
        <dbReference type="ARBA" id="ARBA00022763"/>
    </source>
</evidence>